<dbReference type="InterPro" id="IPR006915">
    <property type="entry name" value="DUF637_hemagglutn_put"/>
</dbReference>
<dbReference type="InterPro" id="IPR006914">
    <property type="entry name" value="VENN_dom"/>
</dbReference>
<organism evidence="9 10">
    <name type="scientific">Moraxella nasicaprae</name>
    <dbReference type="NCBI Taxonomy" id="2904122"/>
    <lineage>
        <taxon>Bacteria</taxon>
        <taxon>Pseudomonadati</taxon>
        <taxon>Pseudomonadota</taxon>
        <taxon>Gammaproteobacteria</taxon>
        <taxon>Moraxellales</taxon>
        <taxon>Moraxellaceae</taxon>
        <taxon>Moraxella</taxon>
    </lineage>
</organism>
<keyword evidence="7" id="KW-0732">Signal</keyword>
<dbReference type="NCBIfam" id="TIGR01901">
    <property type="entry name" value="adhes_NPXG"/>
    <property type="match status" value="1"/>
</dbReference>
<evidence type="ECO:0000256" key="1">
    <source>
        <dbReference type="ARBA" id="ARBA00004219"/>
    </source>
</evidence>
<dbReference type="Proteomes" id="UP001063782">
    <property type="component" value="Chromosome"/>
</dbReference>
<feature type="compositionally biased region" description="Pro residues" evidence="6">
    <location>
        <begin position="720"/>
        <end position="729"/>
    </location>
</feature>
<dbReference type="InterPro" id="IPR012334">
    <property type="entry name" value="Pectin_lyas_fold"/>
</dbReference>
<feature type="coiled-coil region" evidence="5">
    <location>
        <begin position="747"/>
        <end position="798"/>
    </location>
</feature>
<feature type="domain" description="Filamentous haemagglutinin FhaB/tRNA nuclease CdiA-like TPS" evidence="8">
    <location>
        <begin position="49"/>
        <end position="168"/>
    </location>
</feature>
<evidence type="ECO:0000256" key="6">
    <source>
        <dbReference type="SAM" id="MobiDB-lite"/>
    </source>
</evidence>
<feature type="chain" id="PRO_5045346902" evidence="7">
    <location>
        <begin position="26"/>
        <end position="1779"/>
    </location>
</feature>
<feature type="compositionally biased region" description="Polar residues" evidence="6">
    <location>
        <begin position="697"/>
        <end position="715"/>
    </location>
</feature>
<feature type="region of interest" description="Disordered" evidence="6">
    <location>
        <begin position="697"/>
        <end position="746"/>
    </location>
</feature>
<keyword evidence="2" id="KW-0800">Toxin</keyword>
<protein>
    <submittedName>
        <fullName evidence="9">DUF637 domain-containing protein</fullName>
    </submittedName>
</protein>
<name>A0ABY6F447_9GAMM</name>
<keyword evidence="3" id="KW-1266">Target cell cytoplasm</keyword>
<reference evidence="9" key="1">
    <citation type="submission" date="2021-12" db="EMBL/GenBank/DDBJ databases">
        <title>taxonomy of Moraxella sp. ZY201224.</title>
        <authorList>
            <person name="Li F."/>
        </authorList>
    </citation>
    <scope>NUCLEOTIDE SEQUENCE</scope>
    <source>
        <strain evidence="9">ZY201224</strain>
    </source>
</reference>
<accession>A0ABY6F447</accession>
<dbReference type="CDD" id="cd00081">
    <property type="entry name" value="Hint"/>
    <property type="match status" value="1"/>
</dbReference>
<feature type="signal peptide" evidence="7">
    <location>
        <begin position="1"/>
        <end position="25"/>
    </location>
</feature>
<evidence type="ECO:0000256" key="2">
    <source>
        <dbReference type="ARBA" id="ARBA00022656"/>
    </source>
</evidence>
<dbReference type="InterPro" id="IPR036844">
    <property type="entry name" value="Hint_dom_sf"/>
</dbReference>
<gene>
    <name evidence="9" type="ORF">LU297_09975</name>
</gene>
<keyword evidence="5" id="KW-0175">Coiled coil</keyword>
<evidence type="ECO:0000256" key="4">
    <source>
        <dbReference type="ARBA" id="ARBA00023026"/>
    </source>
</evidence>
<dbReference type="Pfam" id="PF04830">
    <property type="entry name" value="DUF637"/>
    <property type="match status" value="1"/>
</dbReference>
<dbReference type="Pfam" id="PF05860">
    <property type="entry name" value="TPS"/>
    <property type="match status" value="1"/>
</dbReference>
<dbReference type="InterPro" id="IPR008638">
    <property type="entry name" value="FhaB/CdiA-like_TPS"/>
</dbReference>
<dbReference type="Gene3D" id="2.170.16.10">
    <property type="entry name" value="Hedgehog/Intein (Hint) domain"/>
    <property type="match status" value="1"/>
</dbReference>
<keyword evidence="4" id="KW-0843">Virulence</keyword>
<evidence type="ECO:0000256" key="5">
    <source>
        <dbReference type="SAM" id="Coils"/>
    </source>
</evidence>
<dbReference type="EMBL" id="CP089977">
    <property type="protein sequence ID" value="UXZ04873.1"/>
    <property type="molecule type" value="Genomic_DNA"/>
</dbReference>
<evidence type="ECO:0000256" key="7">
    <source>
        <dbReference type="SAM" id="SignalP"/>
    </source>
</evidence>
<sequence>MLFSKSSLNIAISAILLSISTSSIAQVISDPKADSNKKPIILAGTHTNGQAVPVVQIRTPVNGISHNQYERFNVNDIGVVLNNARGSTQTQLANQIEGNPFLQQGSAHTIINEINSSKATNIAGIIEVAGQTANVIIANPSGIVVSGAGFINTNEATLTTGTVSHLQGNISHQINAGKINIGQTGMSDRHQANYLNLYAKAVELNGKIHANDSINVVAGSNIITNGLSTPVQASSNKSSAATIAIDTGQLGGMYAGNIRLIVTDQGVGVNNAGSLNAAQQVYVSSDGYIKNTGNIHADHQILLSSQTDIYQSAQGVMSTKQGNIHLNANNQTLAGNVTGGRDILLTTNNTLNLHQTNLTASNIETKAKTLSVQQSNMTASNVQLVTKDALSIGKSSIRTTGNITVASLAGSAQMTDNQLNADGSINLYTHQNQTLTNSNLTAHKNISIESRKDLVWQNTTANADHHLTLYTTGDQNIGGNLSAKGILSSVSLGLHTITGSTNLTAGAILLKTKKLSIKPQGQLFANATKTQLLTKNPQTTTLSGDLSIISEQALHIRPQTHQLSADGDLWLQSQNGNIDLIGHEGTKGIGSGQLAQLTPKGNLTISAQEIVLQGANITGKNIHLNAGKGSVLVDALSNRLDGQALPIHTIDNIEKQLKQAKQALAIFQKSDAYQSYRQLQTQINSLQFQLALHHSQRQALSNPATPSLPENSRSLGDTLLPPPPPPPPSGIRFRSASPTSPADPKTVADYDRLINQTNAKINELESVLSKHLPAKSKEEALQADVSRLTDQLADLKRNPIGTEYQPSTLTAQNNISMNAAQGILIRSSNLTAANNITLQAQGTLTDKYHKNDQNITASILVDGSHNIYEMGKENSSYYRNHALFVPSQITASNVSLSATKTNQAGQPVHLVVQAGNIDAKSNLTIAANHHLLVDHAINYTHRYDESSSKKGSALNRKTINVQTQDEYSTALPTSLAAHHISLTAQGHQSNADFYATKMSTTGNISVFATGAINLFSVNDVHEHHQDTQVKRRILGVKAGNATTNHHKLQITALPASLTARYINTKSLGDTTLQGSIFSYLSGANIEAGGKVHLLPAISTLNISTTSQANEVFWQRMQDKGQYTQTAVLPSFTGSTPPSFVADGGLVVQIPISEKDVQRKVIKEQILELAKQPEYSYLNSLIQQNNIDWQTLILTQKEWNYQQAGLTPAGAAILTIAMGMATGGIAPINGTLLGSHTLTAMANTALSTLAEQATISLINNQGNIKAAIKQLGNKDNAKQLAFAIASAGISNKIDKGLNIQGIDQTQLSLNDRFIKGIAQSTSKSLLQSAIYGTDLEDNLKTNLGNQLIALSHQQAFAHLVKPIDTDGNINNIAHKLAAGLTGCLSAKAQGSTCQAGALGASMAEIWADWQIDDPTTLTDSQRQSIINQAKLIAGTVAALAEEDVNMAVQMAEEVVRWNATTSLNRLGGGFGAGASAAIINSISKLCKKGTVCFTAGTLIETSEGLKTIETFTGGELIWTRNDITLEYGYRPVIATKATPDQPIFQVTVKNHQGQIETLETTAEHPFWIKDTGWLKASLLEQGMILLDRNNQEVEVISQYLLPNHTDTVYNIEVDDFHTYHVGRLGVWVHNANCCDFGNKYGNAAEILIKGDWVDAKTGKVMYLDPFTNTKKFFPDDAVASFDHILPRAEFKKIPGFNDLPKDVQEKLINNPSNLQPLPKHLNSSKGSKIETGTDGWVKYVKGNKEISPKYRAYLLRQQQQILKDATEKVHQELFKRRKKS</sequence>
<dbReference type="Gene3D" id="2.160.20.10">
    <property type="entry name" value="Single-stranded right-handed beta-helix, Pectin lyase-like"/>
    <property type="match status" value="1"/>
</dbReference>
<evidence type="ECO:0000259" key="8">
    <source>
        <dbReference type="SMART" id="SM00912"/>
    </source>
</evidence>
<evidence type="ECO:0000313" key="10">
    <source>
        <dbReference type="Proteomes" id="UP001063782"/>
    </source>
</evidence>
<dbReference type="RefSeq" id="WP_263076374.1">
    <property type="nucleotide sequence ID" value="NZ_CP089977.1"/>
</dbReference>
<proteinExistence type="predicted"/>
<comment type="subcellular location">
    <subcellularLocation>
        <location evidence="1">Target cell</location>
        <location evidence="1">Target cell cytoplasm</location>
    </subcellularLocation>
</comment>
<dbReference type="Pfam" id="PF04829">
    <property type="entry name" value="PT-VENN"/>
    <property type="match status" value="1"/>
</dbReference>
<dbReference type="SMART" id="SM00912">
    <property type="entry name" value="Haemagg_act"/>
    <property type="match status" value="1"/>
</dbReference>
<evidence type="ECO:0000313" key="9">
    <source>
        <dbReference type="EMBL" id="UXZ04873.1"/>
    </source>
</evidence>
<evidence type="ECO:0000256" key="3">
    <source>
        <dbReference type="ARBA" id="ARBA00022913"/>
    </source>
</evidence>
<dbReference type="InterPro" id="IPR011050">
    <property type="entry name" value="Pectin_lyase_fold/virulence"/>
</dbReference>
<dbReference type="SUPFAM" id="SSF51294">
    <property type="entry name" value="Hedgehog/intein (Hint) domain"/>
    <property type="match status" value="1"/>
</dbReference>
<dbReference type="SUPFAM" id="SSF51126">
    <property type="entry name" value="Pectin lyase-like"/>
    <property type="match status" value="1"/>
</dbReference>
<dbReference type="Pfam" id="PF07591">
    <property type="entry name" value="PT-HINT"/>
    <property type="match status" value="1"/>
</dbReference>
<keyword evidence="10" id="KW-1185">Reference proteome</keyword>